<dbReference type="Gene3D" id="3.40.190.150">
    <property type="entry name" value="Bordetella uptake gene, domain 1"/>
    <property type="match status" value="1"/>
</dbReference>
<feature type="chain" id="PRO_5040898597" evidence="2">
    <location>
        <begin position="24"/>
        <end position="323"/>
    </location>
</feature>
<feature type="signal peptide" evidence="2">
    <location>
        <begin position="1"/>
        <end position="23"/>
    </location>
</feature>
<organism evidence="3 4">
    <name type="scientific">Roseomonas acroporae</name>
    <dbReference type="NCBI Taxonomy" id="2937791"/>
    <lineage>
        <taxon>Bacteria</taxon>
        <taxon>Pseudomonadati</taxon>
        <taxon>Pseudomonadota</taxon>
        <taxon>Alphaproteobacteria</taxon>
        <taxon>Acetobacterales</taxon>
        <taxon>Roseomonadaceae</taxon>
        <taxon>Roseomonas</taxon>
    </lineage>
</organism>
<evidence type="ECO:0000313" key="4">
    <source>
        <dbReference type="Proteomes" id="UP001139516"/>
    </source>
</evidence>
<dbReference type="InterPro" id="IPR006311">
    <property type="entry name" value="TAT_signal"/>
</dbReference>
<dbReference type="InterPro" id="IPR042100">
    <property type="entry name" value="Bug_dom1"/>
</dbReference>
<dbReference type="Proteomes" id="UP001139516">
    <property type="component" value="Unassembled WGS sequence"/>
</dbReference>
<gene>
    <name evidence="3" type="ORF">M0638_06955</name>
</gene>
<accession>A0A9X1Y4K9</accession>
<proteinExistence type="inferred from homology"/>
<keyword evidence="4" id="KW-1185">Reference proteome</keyword>
<comment type="caution">
    <text evidence="3">The sequence shown here is derived from an EMBL/GenBank/DDBJ whole genome shotgun (WGS) entry which is preliminary data.</text>
</comment>
<dbReference type="PIRSF" id="PIRSF017082">
    <property type="entry name" value="YflP"/>
    <property type="match status" value="1"/>
</dbReference>
<dbReference type="EMBL" id="JALPRX010000026">
    <property type="protein sequence ID" value="MCK8784114.1"/>
    <property type="molecule type" value="Genomic_DNA"/>
</dbReference>
<dbReference type="CDD" id="cd07012">
    <property type="entry name" value="PBP2_Bug_TTT"/>
    <property type="match status" value="1"/>
</dbReference>
<dbReference type="Gene3D" id="3.40.190.10">
    <property type="entry name" value="Periplasmic binding protein-like II"/>
    <property type="match status" value="1"/>
</dbReference>
<comment type="similarity">
    <text evidence="1">Belongs to the UPF0065 (bug) family.</text>
</comment>
<protein>
    <submittedName>
        <fullName evidence="3">Tripartite tricarboxylate transporter substrate-binding protein</fullName>
    </submittedName>
</protein>
<reference evidence="3" key="1">
    <citation type="submission" date="2022-04" db="EMBL/GenBank/DDBJ databases">
        <title>Roseomonas acroporae sp. nov., isolated from coral Acropora digitifera.</title>
        <authorList>
            <person name="Sun H."/>
        </authorList>
    </citation>
    <scope>NUCLEOTIDE SEQUENCE</scope>
    <source>
        <strain evidence="3">NAR14</strain>
    </source>
</reference>
<dbReference type="PANTHER" id="PTHR42928">
    <property type="entry name" value="TRICARBOXYLATE-BINDING PROTEIN"/>
    <property type="match status" value="1"/>
</dbReference>
<dbReference type="PANTHER" id="PTHR42928:SF3">
    <property type="entry name" value="UPF0065 PROTEIN YFLP"/>
    <property type="match status" value="1"/>
</dbReference>
<sequence>MPSRRHLLAVAAASLPVLGGAVAARAEARFASMTMFIPAGPGGGWDGLGRAIEQVARPAGLVGSFQFENIGGAGGTVGLPRFVSQRRGRPNALMVSGSIMVGAVLTNRSPVGLKDVSPVARLTEESGVVVVPAESEFRDLKSLLDAFRAGPGAVSVAGGSAGGTDHITLGLILKSLGRSAREASYVAFAGGGPAQAAILGAQVRAGISGLSEFAEQIKAGRMRALATTGERRVLPEVPTLKESGLDIVMTNWRGVFAPPGLQPAQHAALVQLMTEIHALPAWAELLRTRDWEDAFLTGADFESFLRRDTEATGTVLKELGLAS</sequence>
<dbReference type="PROSITE" id="PS51318">
    <property type="entry name" value="TAT"/>
    <property type="match status" value="1"/>
</dbReference>
<dbReference type="RefSeq" id="WP_248666240.1">
    <property type="nucleotide sequence ID" value="NZ_JALPRX010000026.1"/>
</dbReference>
<keyword evidence="2" id="KW-0732">Signal</keyword>
<evidence type="ECO:0000256" key="2">
    <source>
        <dbReference type="SAM" id="SignalP"/>
    </source>
</evidence>
<evidence type="ECO:0000313" key="3">
    <source>
        <dbReference type="EMBL" id="MCK8784114.1"/>
    </source>
</evidence>
<evidence type="ECO:0000256" key="1">
    <source>
        <dbReference type="ARBA" id="ARBA00006987"/>
    </source>
</evidence>
<dbReference type="Pfam" id="PF03401">
    <property type="entry name" value="TctC"/>
    <property type="match status" value="1"/>
</dbReference>
<name>A0A9X1Y4K9_9PROT</name>
<dbReference type="InterPro" id="IPR005064">
    <property type="entry name" value="BUG"/>
</dbReference>
<dbReference type="SUPFAM" id="SSF53850">
    <property type="entry name" value="Periplasmic binding protein-like II"/>
    <property type="match status" value="1"/>
</dbReference>
<dbReference type="AlphaFoldDB" id="A0A9X1Y4K9"/>